<keyword evidence="2" id="KW-1185">Reference proteome</keyword>
<evidence type="ECO:0000313" key="2">
    <source>
        <dbReference type="Proteomes" id="UP000308092"/>
    </source>
</evidence>
<dbReference type="EMBL" id="SOSA01000800">
    <property type="protein sequence ID" value="THC88623.1"/>
    <property type="molecule type" value="Genomic_DNA"/>
</dbReference>
<protein>
    <submittedName>
        <fullName evidence="1">Uncharacterized protein</fullName>
    </submittedName>
</protein>
<dbReference type="AlphaFoldDB" id="A0A4S3J1I8"/>
<proteinExistence type="predicted"/>
<name>A0A4S3J1I8_9EURO</name>
<organism evidence="1 2">
    <name type="scientific">Aspergillus tanneri</name>
    <dbReference type="NCBI Taxonomy" id="1220188"/>
    <lineage>
        <taxon>Eukaryota</taxon>
        <taxon>Fungi</taxon>
        <taxon>Dikarya</taxon>
        <taxon>Ascomycota</taxon>
        <taxon>Pezizomycotina</taxon>
        <taxon>Eurotiomycetes</taxon>
        <taxon>Eurotiomycetidae</taxon>
        <taxon>Eurotiales</taxon>
        <taxon>Aspergillaceae</taxon>
        <taxon>Aspergillus</taxon>
        <taxon>Aspergillus subgen. Circumdati</taxon>
    </lineage>
</organism>
<evidence type="ECO:0000313" key="1">
    <source>
        <dbReference type="EMBL" id="THC88623.1"/>
    </source>
</evidence>
<gene>
    <name evidence="1" type="ORF">EYZ11_011926</name>
</gene>
<comment type="caution">
    <text evidence="1">The sequence shown here is derived from an EMBL/GenBank/DDBJ whole genome shotgun (WGS) entry which is preliminary data.</text>
</comment>
<dbReference type="VEuPathDB" id="FungiDB:EYZ11_011926"/>
<reference evidence="1 2" key="1">
    <citation type="submission" date="2019-03" db="EMBL/GenBank/DDBJ databases">
        <title>The genome sequence of a newly discovered highly antifungal drug resistant Aspergillus species, Aspergillus tanneri NIH 1004.</title>
        <authorList>
            <person name="Mounaud S."/>
            <person name="Singh I."/>
            <person name="Joardar V."/>
            <person name="Pakala S."/>
            <person name="Pakala S."/>
            <person name="Venepally P."/>
            <person name="Hoover J."/>
            <person name="Nierman W."/>
            <person name="Chung J."/>
            <person name="Losada L."/>
        </authorList>
    </citation>
    <scope>NUCLEOTIDE SEQUENCE [LARGE SCALE GENOMIC DNA]</scope>
    <source>
        <strain evidence="1 2">NIH1004</strain>
    </source>
</reference>
<dbReference type="Proteomes" id="UP000308092">
    <property type="component" value="Unassembled WGS sequence"/>
</dbReference>
<sequence length="55" mass="6318">MAYPKAEIPKCNQKCMYFRDIRLPHPNSNVFAIPIHDIPSCRELLGVTALYDLTI</sequence>
<accession>A0A4S3J1I8</accession>